<accession>A0A0A0KRX4</accession>
<reference evidence="1 2" key="4">
    <citation type="journal article" date="2011" name="BMC Genomics">
        <title>RNA-Seq improves annotation of protein-coding genes in the cucumber genome.</title>
        <authorList>
            <person name="Li Z."/>
            <person name="Zhang Z."/>
            <person name="Yan P."/>
            <person name="Huang S."/>
            <person name="Fei Z."/>
            <person name="Lin K."/>
        </authorList>
    </citation>
    <scope>NUCLEOTIDE SEQUENCE [LARGE SCALE GENOMIC DNA]</scope>
    <source>
        <strain evidence="2">cv. 9930</strain>
    </source>
</reference>
<name>A0A0A0KRX4_CUCSA</name>
<proteinExistence type="predicted"/>
<dbReference type="EMBL" id="CM002926">
    <property type="protein sequence ID" value="KGN50451.1"/>
    <property type="molecule type" value="Genomic_DNA"/>
</dbReference>
<evidence type="ECO:0000313" key="1">
    <source>
        <dbReference type="EMBL" id="KGN50451.1"/>
    </source>
</evidence>
<sequence length="79" mass="9104">MESIAEVQSPNWESLDHYWKRENLQAFCNSMQQADNAATLVLRSSAKMASRHCLNTTSDMCNSSWKMLCRCLLFINVFP</sequence>
<dbReference type="Gramene" id="KGN50451">
    <property type="protein sequence ID" value="KGN50451"/>
    <property type="gene ID" value="Csa_5G175750"/>
</dbReference>
<keyword evidence="2" id="KW-1185">Reference proteome</keyword>
<protein>
    <submittedName>
        <fullName evidence="1">Uncharacterized protein</fullName>
    </submittedName>
</protein>
<dbReference type="Proteomes" id="UP000029981">
    <property type="component" value="Chromosome 5"/>
</dbReference>
<evidence type="ECO:0000313" key="2">
    <source>
        <dbReference type="Proteomes" id="UP000029981"/>
    </source>
</evidence>
<gene>
    <name evidence="1" type="ORF">Csa_5G175750</name>
</gene>
<reference evidence="1 2" key="1">
    <citation type="journal article" date="2009" name="Nat. Genet.">
        <title>The genome of the cucumber, Cucumis sativus L.</title>
        <authorList>
            <person name="Huang S."/>
            <person name="Li R."/>
            <person name="Zhang Z."/>
            <person name="Li L."/>
            <person name="Gu X."/>
            <person name="Fan W."/>
            <person name="Lucas W.J."/>
            <person name="Wang X."/>
            <person name="Xie B."/>
            <person name="Ni P."/>
            <person name="Ren Y."/>
            <person name="Zhu H."/>
            <person name="Li J."/>
            <person name="Lin K."/>
            <person name="Jin W."/>
            <person name="Fei Z."/>
            <person name="Li G."/>
            <person name="Staub J."/>
            <person name="Kilian A."/>
            <person name="van der Vossen E.A."/>
            <person name="Wu Y."/>
            <person name="Guo J."/>
            <person name="He J."/>
            <person name="Jia Z."/>
            <person name="Ren Y."/>
            <person name="Tian G."/>
            <person name="Lu Y."/>
            <person name="Ruan J."/>
            <person name="Qian W."/>
            <person name="Wang M."/>
            <person name="Huang Q."/>
            <person name="Li B."/>
            <person name="Xuan Z."/>
            <person name="Cao J."/>
            <person name="Asan"/>
            <person name="Wu Z."/>
            <person name="Zhang J."/>
            <person name="Cai Q."/>
            <person name="Bai Y."/>
            <person name="Zhao B."/>
            <person name="Han Y."/>
            <person name="Li Y."/>
            <person name="Li X."/>
            <person name="Wang S."/>
            <person name="Shi Q."/>
            <person name="Liu S."/>
            <person name="Cho W.K."/>
            <person name="Kim J.Y."/>
            <person name="Xu Y."/>
            <person name="Heller-Uszynska K."/>
            <person name="Miao H."/>
            <person name="Cheng Z."/>
            <person name="Zhang S."/>
            <person name="Wu J."/>
            <person name="Yang Y."/>
            <person name="Kang H."/>
            <person name="Li M."/>
            <person name="Liang H."/>
            <person name="Ren X."/>
            <person name="Shi Z."/>
            <person name="Wen M."/>
            <person name="Jian M."/>
            <person name="Yang H."/>
            <person name="Zhang G."/>
            <person name="Yang Z."/>
            <person name="Chen R."/>
            <person name="Liu S."/>
            <person name="Li J."/>
            <person name="Ma L."/>
            <person name="Liu H."/>
            <person name="Zhou Y."/>
            <person name="Zhao J."/>
            <person name="Fang X."/>
            <person name="Li G."/>
            <person name="Fang L."/>
            <person name="Li Y."/>
            <person name="Liu D."/>
            <person name="Zheng H."/>
            <person name="Zhang Y."/>
            <person name="Qin N."/>
            <person name="Li Z."/>
            <person name="Yang G."/>
            <person name="Yang S."/>
            <person name="Bolund L."/>
            <person name="Kristiansen K."/>
            <person name="Zheng H."/>
            <person name="Li S."/>
            <person name="Zhang X."/>
            <person name="Yang H."/>
            <person name="Wang J."/>
            <person name="Sun R."/>
            <person name="Zhang B."/>
            <person name="Jiang S."/>
            <person name="Wang J."/>
            <person name="Du Y."/>
            <person name="Li S."/>
        </authorList>
    </citation>
    <scope>NUCLEOTIDE SEQUENCE [LARGE SCALE GENOMIC DNA]</scope>
    <source>
        <strain evidence="2">cv. 9930</strain>
    </source>
</reference>
<reference evidence="1 2" key="3">
    <citation type="journal article" date="2010" name="BMC Genomics">
        <title>Transcriptome sequencing and comparative analysis of cucumber flowers with different sex types.</title>
        <authorList>
            <person name="Guo S."/>
            <person name="Zheng Y."/>
            <person name="Joung J.G."/>
            <person name="Liu S."/>
            <person name="Zhang Z."/>
            <person name="Crasta O.R."/>
            <person name="Sobral B.W."/>
            <person name="Xu Y."/>
            <person name="Huang S."/>
            <person name="Fei Z."/>
        </authorList>
    </citation>
    <scope>NUCLEOTIDE SEQUENCE [LARGE SCALE GENOMIC DNA]</scope>
    <source>
        <strain evidence="2">cv. 9930</strain>
    </source>
</reference>
<organism evidence="1 2">
    <name type="scientific">Cucumis sativus</name>
    <name type="common">Cucumber</name>
    <dbReference type="NCBI Taxonomy" id="3659"/>
    <lineage>
        <taxon>Eukaryota</taxon>
        <taxon>Viridiplantae</taxon>
        <taxon>Streptophyta</taxon>
        <taxon>Embryophyta</taxon>
        <taxon>Tracheophyta</taxon>
        <taxon>Spermatophyta</taxon>
        <taxon>Magnoliopsida</taxon>
        <taxon>eudicotyledons</taxon>
        <taxon>Gunneridae</taxon>
        <taxon>Pentapetalae</taxon>
        <taxon>rosids</taxon>
        <taxon>fabids</taxon>
        <taxon>Cucurbitales</taxon>
        <taxon>Cucurbitaceae</taxon>
        <taxon>Benincaseae</taxon>
        <taxon>Cucumis</taxon>
    </lineage>
</organism>
<dbReference type="AlphaFoldDB" id="A0A0A0KRX4"/>
<reference evidence="1 2" key="2">
    <citation type="journal article" date="2009" name="PLoS ONE">
        <title>An integrated genetic and cytogenetic map of the cucumber genome.</title>
        <authorList>
            <person name="Ren Y."/>
            <person name="Zhang Z."/>
            <person name="Liu J."/>
            <person name="Staub J.E."/>
            <person name="Han Y."/>
            <person name="Cheng Z."/>
            <person name="Li X."/>
            <person name="Lu J."/>
            <person name="Miao H."/>
            <person name="Kang H."/>
            <person name="Xie B."/>
            <person name="Gu X."/>
            <person name="Wang X."/>
            <person name="Du Y."/>
            <person name="Jin W."/>
            <person name="Huang S."/>
        </authorList>
    </citation>
    <scope>NUCLEOTIDE SEQUENCE [LARGE SCALE GENOMIC DNA]</scope>
    <source>
        <strain evidence="2">cv. 9930</strain>
    </source>
</reference>